<proteinExistence type="predicted"/>
<keyword evidence="2" id="KW-1185">Reference proteome</keyword>
<name>A0ABS2L5U3_9MICO</name>
<dbReference type="Proteomes" id="UP000776164">
    <property type="component" value="Unassembled WGS sequence"/>
</dbReference>
<evidence type="ECO:0000313" key="2">
    <source>
        <dbReference type="Proteomes" id="UP000776164"/>
    </source>
</evidence>
<comment type="caution">
    <text evidence="1">The sequence shown here is derived from an EMBL/GenBank/DDBJ whole genome shotgun (WGS) entry which is preliminary data.</text>
</comment>
<protein>
    <submittedName>
        <fullName evidence="1">Uncharacterized protein</fullName>
    </submittedName>
</protein>
<evidence type="ECO:0000313" key="1">
    <source>
        <dbReference type="EMBL" id="MBM7472466.1"/>
    </source>
</evidence>
<reference evidence="1 2" key="1">
    <citation type="submission" date="2021-01" db="EMBL/GenBank/DDBJ databases">
        <title>Sequencing the genomes of 1000 actinobacteria strains.</title>
        <authorList>
            <person name="Klenk H.-P."/>
        </authorList>
    </citation>
    <scope>NUCLEOTIDE SEQUENCE [LARGE SCALE GENOMIC DNA]</scope>
    <source>
        <strain evidence="1 2">DSM 13057</strain>
    </source>
</reference>
<organism evidence="1 2">
    <name type="scientific">Subtercola frigoramans</name>
    <dbReference type="NCBI Taxonomy" id="120298"/>
    <lineage>
        <taxon>Bacteria</taxon>
        <taxon>Bacillati</taxon>
        <taxon>Actinomycetota</taxon>
        <taxon>Actinomycetes</taxon>
        <taxon>Micrococcales</taxon>
        <taxon>Microbacteriaceae</taxon>
        <taxon>Subtercola</taxon>
    </lineage>
</organism>
<accession>A0ABS2L5U3</accession>
<dbReference type="RefSeq" id="WP_205109238.1">
    <property type="nucleotide sequence ID" value="NZ_BAAAHT010000013.1"/>
</dbReference>
<gene>
    <name evidence="1" type="ORF">JOE66_002100</name>
</gene>
<sequence length="104" mass="11591">MGTNKRYSAAVDRRMSERIDQAVPRPTPVTLTAAELDVANHPIKQAVSVIPVLAWVRFPETAVQAEADAFEWTDKAVHVSWKAADGGRHQAWVWASSVERRAQQ</sequence>
<dbReference type="EMBL" id="JAFBBU010000001">
    <property type="protein sequence ID" value="MBM7472466.1"/>
    <property type="molecule type" value="Genomic_DNA"/>
</dbReference>